<dbReference type="EMBL" id="JACEFO010002380">
    <property type="protein sequence ID" value="KAF8662591.1"/>
    <property type="molecule type" value="Genomic_DNA"/>
</dbReference>
<dbReference type="Proteomes" id="UP000636709">
    <property type="component" value="Unassembled WGS sequence"/>
</dbReference>
<evidence type="ECO:0000313" key="3">
    <source>
        <dbReference type="Proteomes" id="UP000636709"/>
    </source>
</evidence>
<dbReference type="AlphaFoldDB" id="A0A835AHW4"/>
<reference evidence="2" key="1">
    <citation type="submission" date="2020-07" db="EMBL/GenBank/DDBJ databases">
        <title>Genome sequence and genetic diversity analysis of an under-domesticated orphan crop, white fonio (Digitaria exilis).</title>
        <authorList>
            <person name="Bennetzen J.L."/>
            <person name="Chen S."/>
            <person name="Ma X."/>
            <person name="Wang X."/>
            <person name="Yssel A.E.J."/>
            <person name="Chaluvadi S.R."/>
            <person name="Johnson M."/>
            <person name="Gangashetty P."/>
            <person name="Hamidou F."/>
            <person name="Sanogo M.D."/>
            <person name="Zwaenepoel A."/>
            <person name="Wallace J."/>
            <person name="Van De Peer Y."/>
            <person name="Van Deynze A."/>
        </authorList>
    </citation>
    <scope>NUCLEOTIDE SEQUENCE</scope>
    <source>
        <tissue evidence="2">Leaves</tissue>
    </source>
</reference>
<organism evidence="2 3">
    <name type="scientific">Digitaria exilis</name>
    <dbReference type="NCBI Taxonomy" id="1010633"/>
    <lineage>
        <taxon>Eukaryota</taxon>
        <taxon>Viridiplantae</taxon>
        <taxon>Streptophyta</taxon>
        <taxon>Embryophyta</taxon>
        <taxon>Tracheophyta</taxon>
        <taxon>Spermatophyta</taxon>
        <taxon>Magnoliopsida</taxon>
        <taxon>Liliopsida</taxon>
        <taxon>Poales</taxon>
        <taxon>Poaceae</taxon>
        <taxon>PACMAD clade</taxon>
        <taxon>Panicoideae</taxon>
        <taxon>Panicodae</taxon>
        <taxon>Paniceae</taxon>
        <taxon>Anthephorinae</taxon>
        <taxon>Digitaria</taxon>
    </lineage>
</organism>
<feature type="region of interest" description="Disordered" evidence="1">
    <location>
        <begin position="1"/>
        <end position="26"/>
    </location>
</feature>
<feature type="compositionally biased region" description="Gly residues" evidence="1">
    <location>
        <begin position="74"/>
        <end position="98"/>
    </location>
</feature>
<keyword evidence="3" id="KW-1185">Reference proteome</keyword>
<evidence type="ECO:0000256" key="1">
    <source>
        <dbReference type="SAM" id="MobiDB-lite"/>
    </source>
</evidence>
<evidence type="ECO:0000313" key="2">
    <source>
        <dbReference type="EMBL" id="KAF8662591.1"/>
    </source>
</evidence>
<accession>A0A835AHW4</accession>
<feature type="region of interest" description="Disordered" evidence="1">
    <location>
        <begin position="71"/>
        <end position="106"/>
    </location>
</feature>
<sequence>MQPRRPATYTIRGRRRQPRGLPRGRALPAPAAYISSANAAARRPKQLRSLHHSSIITRRAARKLACHVDEEDGGVGGGGGAPAGGGGGGVAGGGGGEGVPAPERGVQRRLRVRPQLRAGVPAGRMGWWQLRWLQAPVQVRQAVLANY</sequence>
<comment type="caution">
    <text evidence="2">The sequence shown here is derived from an EMBL/GenBank/DDBJ whole genome shotgun (WGS) entry which is preliminary data.</text>
</comment>
<name>A0A835AHW4_9POAL</name>
<gene>
    <name evidence="2" type="ORF">HU200_056191</name>
</gene>
<proteinExistence type="predicted"/>
<protein>
    <submittedName>
        <fullName evidence="2">Uncharacterized protein</fullName>
    </submittedName>
</protein>